<accession>A0A8K0DL65</accession>
<name>A0A8K0DL65_IGNLU</name>
<organism evidence="1 2">
    <name type="scientific">Ignelater luminosus</name>
    <name type="common">Cucubano</name>
    <name type="synonym">Pyrophorus luminosus</name>
    <dbReference type="NCBI Taxonomy" id="2038154"/>
    <lineage>
        <taxon>Eukaryota</taxon>
        <taxon>Metazoa</taxon>
        <taxon>Ecdysozoa</taxon>
        <taxon>Arthropoda</taxon>
        <taxon>Hexapoda</taxon>
        <taxon>Insecta</taxon>
        <taxon>Pterygota</taxon>
        <taxon>Neoptera</taxon>
        <taxon>Endopterygota</taxon>
        <taxon>Coleoptera</taxon>
        <taxon>Polyphaga</taxon>
        <taxon>Elateriformia</taxon>
        <taxon>Elateroidea</taxon>
        <taxon>Elateridae</taxon>
        <taxon>Agrypninae</taxon>
        <taxon>Pyrophorini</taxon>
        <taxon>Ignelater</taxon>
    </lineage>
</organism>
<dbReference type="AlphaFoldDB" id="A0A8K0DL65"/>
<proteinExistence type="predicted"/>
<dbReference type="EMBL" id="VTPC01000585">
    <property type="protein sequence ID" value="KAF2905193.1"/>
    <property type="molecule type" value="Genomic_DNA"/>
</dbReference>
<sequence>MRRLQQLESDLFNTKGLQTIRKPRLRNQSLYRFSSRSSFTSHPLNAEDPQLPHYVVPVLYVPQRIITNDELIENNTQHSAIENSSCEQICKKRPISPSYSLDRRECGSERLTDSETEIYERLMETMYGIKSPEEIDYYKGDCNNNLNDFRLHRNQIGEYENIIRRNYIGNELDYASQNYDFIIDPEISSMCMKTFSKRVPTRLGVSSISPIYSARSLEAPIFSHSNSIYSIHPVKPENSDTRKHIQDDKSTITELPILIPRTSSNFPVGQRKSPIKTYISISDISGEQGPETKCTQTKIDTTVSTQTSESKVFKKIKEILSRDTKSTELTNLNIKEDVENAVGSTTDCSEIENPKCNKSTESLPTVDLLPVTSSTLQRLDTVEENPFETPKLRTHAQIQGARHISVVKYKK</sequence>
<keyword evidence="2" id="KW-1185">Reference proteome</keyword>
<evidence type="ECO:0000313" key="1">
    <source>
        <dbReference type="EMBL" id="KAF2905193.1"/>
    </source>
</evidence>
<gene>
    <name evidence="1" type="ORF">ILUMI_00970</name>
</gene>
<protein>
    <submittedName>
        <fullName evidence="1">Uncharacterized protein</fullName>
    </submittedName>
</protein>
<comment type="caution">
    <text evidence="1">The sequence shown here is derived from an EMBL/GenBank/DDBJ whole genome shotgun (WGS) entry which is preliminary data.</text>
</comment>
<evidence type="ECO:0000313" key="2">
    <source>
        <dbReference type="Proteomes" id="UP000801492"/>
    </source>
</evidence>
<dbReference type="Proteomes" id="UP000801492">
    <property type="component" value="Unassembled WGS sequence"/>
</dbReference>
<reference evidence="1" key="1">
    <citation type="submission" date="2019-08" db="EMBL/GenBank/DDBJ databases">
        <title>The genome of the North American firefly Photinus pyralis.</title>
        <authorList>
            <consortium name="Photinus pyralis genome working group"/>
            <person name="Fallon T.R."/>
            <person name="Sander Lower S.E."/>
            <person name="Weng J.-K."/>
        </authorList>
    </citation>
    <scope>NUCLEOTIDE SEQUENCE</scope>
    <source>
        <strain evidence="1">TRF0915ILg1</strain>
        <tissue evidence="1">Whole body</tissue>
    </source>
</reference>
<dbReference type="OrthoDB" id="10629654at2759"/>